<dbReference type="CTD" id="45994"/>
<evidence type="ECO:0000256" key="1">
    <source>
        <dbReference type="SAM" id="SignalP"/>
    </source>
</evidence>
<dbReference type="OrthoDB" id="7936313at2759"/>
<protein>
    <submittedName>
        <fullName evidence="3">Uncharacterized protein fs(1)M3</fullName>
    </submittedName>
</protein>
<keyword evidence="1" id="KW-0732">Signal</keyword>
<evidence type="ECO:0000313" key="2">
    <source>
        <dbReference type="Proteomes" id="UP000694866"/>
    </source>
</evidence>
<sequence>MGFHGVIIIFFITVIRSIVFNDASVSLCPQTIEYIDGKLRNSKVEIAKTYVYDPDSATSVTYDIEWKSLWTQDLDYHALTIGLSNEMFVLIDSDRVILISVTLNPPELFKTPISRHGVSVHRSDTPMKFIRRITWKNTIYLLICYEINFCNIYTSPSNLEFQYQHSLAYEMSIPTDANFFIDNNNLYLVVATSFNAYPACSVIYRWTETYMDEIAKIFLKSVISVLTFNHRNARVLIFAQNDEQSPVGSQIYKLIIDGSTGHGNLEISQFLPTSRPVGMRLYSHKGCNFLLVVNETESHVFWWDGTEFLPWIPVKNIKGESLLNSVQIGNDTFLFVAQRNVLSLYKVTSMHYELLDTREFPDVIRIIDIGVWNDGKTISIVLISEISPNRYRVEPVQFLMNVIKKGDAQTKDLHHNSNATEICLTKMEEKLNKSMENVEKSRFMWEHLHSAHQSVVIDALEADVIIRSAQESITIENIDITDNTTEEIIPPTELTTLIEYLEAEISKSLNKSQYLIAINSTTRTLVLPALIITNEAIFENLNTPALETQLINNKDPNEYFHNAISITRDQVFNEILKGNNVTINNLEVESMCGISRDLWLLKNESVKIPLKPLSGPTGLQIEINIENDTVFMTSDIFIRKFETSVLNSVNVTSFMNDLFITGQNQVINCDIVFDHLLVDNLILQQLNGIATEKLLTITTDQSFNDSVSINSLEVQHIYVDRINGVDPERAARVSKENVIKGQVTANNLKIIDELILDDKCELFKKVEHMYVYDNVTIIGSVSIGRLQIQNRANINLENLAIRGNDVDRLTEKFWMKSTDQVINNRVSTFENGITIDELETEYLNDIGKNEYLYTTGENIPPRFPDIHFNHFVVNGTIFHENRTKNCIEITEDALIFNTKLFFKELNVSNILTRQYNGIPIYAIMETSSDDSVPISLPNCAAQRIIINNDTHLIHLQFQILNKRNISDLLFTDQHHNVENVKTSEFTVAEFRSSNHSTKFPRAASDFIPSAEMNIIIQGPLVIEENFYIEGFINGLNITDYFHQLSKADIQIHDSHPVFEKLNVLKDTTIPFFQNIDVDKFVKNIFSKTRDQTLTGTKTFHRVTVNNVDSDVVNGKNIDKMYFVNSSIICEGEVFFTSLSTDVDAFTVNTINTTLIQRDVSYIVSKNISQMTLTGIAHWENYDSQKNLSHIIKNSVRIGSNEIITTSIDLSQVEYVEIASLYTENSSLLEIETIIQDALLRTNNSVNKFSGMKIFMDIVELEELVVDNLQIDKLETTTVHDLNSSIVRKFEDLKIINGTCTFLDEITIINLKTTHLGPGLPNISSLFTISQSADNHLPNGARFNNLVIKESAQVFSLDGVSIDKFLEDRVTLTGNHTIPSKVRFNGQIHILDNIEVETTVNGISLHDVIMKDSAELQIIEGVKSFREDLVVGDVEAPLFNRINILEAYNNGILNDDSALIKGNLVIKGDIELLQNTTVAADINGLKISSATKSFDDSSNQDFRITESNLTAINALINTTINISTQRHLSQLFYYIELEDQLETPHAKSAPKVKPVVSDNPTKFNFHAIQLKEHCPGLPSGCSCRNQYNIELSGNQFTSHKADNSMIVFNFHDMNNLFIITITTTTISSSLKCSLTPANDEFTVINWRARDNSTAIGNSTHNSEKIMGYLSDAQVFVHDGVIYIVLVISYDAEKKTHQADSLIYKLNLQKNRLKLKLKVSMYNAGAVEVFEIPEKGSHILIASEQASNSQKCAKSLLYRIKPGENVFELQRTFYSGGTRRVKSLTHRHQHFVLLDDVQTNTIHIYNYRESFDNFYLYQSLYFECGIRDIEIYYSGELGWSDAYVLITTEDSRFFLYQYMMSGKFQERMNKWIDGIISVTPLNLPDTHYLLFTMTDNSTIYRLVPQGLL</sequence>
<name>A0A9R1SWE5_9HYME</name>
<accession>A0A9R1SWE5</accession>
<proteinExistence type="predicted"/>
<keyword evidence="2" id="KW-1185">Reference proteome</keyword>
<dbReference type="GeneID" id="105263647"/>
<organism evidence="2 3">
    <name type="scientific">Fopius arisanus</name>
    <dbReference type="NCBI Taxonomy" id="64838"/>
    <lineage>
        <taxon>Eukaryota</taxon>
        <taxon>Metazoa</taxon>
        <taxon>Ecdysozoa</taxon>
        <taxon>Arthropoda</taxon>
        <taxon>Hexapoda</taxon>
        <taxon>Insecta</taxon>
        <taxon>Pterygota</taxon>
        <taxon>Neoptera</taxon>
        <taxon>Endopterygota</taxon>
        <taxon>Hymenoptera</taxon>
        <taxon>Apocrita</taxon>
        <taxon>Ichneumonoidea</taxon>
        <taxon>Braconidae</taxon>
        <taxon>Opiinae</taxon>
        <taxon>Fopius</taxon>
    </lineage>
</organism>
<gene>
    <name evidence="3" type="primary">fs(1)M3</name>
</gene>
<dbReference type="RefSeq" id="XP_011298280.1">
    <property type="nucleotide sequence ID" value="XM_011299978.1"/>
</dbReference>
<feature type="chain" id="PRO_5040500877" evidence="1">
    <location>
        <begin position="18"/>
        <end position="1906"/>
    </location>
</feature>
<dbReference type="KEGG" id="fas:105263647"/>
<feature type="signal peptide" evidence="1">
    <location>
        <begin position="1"/>
        <end position="17"/>
    </location>
</feature>
<evidence type="ECO:0000313" key="3">
    <source>
        <dbReference type="RefSeq" id="XP_011298280.1"/>
    </source>
</evidence>
<dbReference type="Proteomes" id="UP000694866">
    <property type="component" value="Unplaced"/>
</dbReference>
<reference evidence="3" key="1">
    <citation type="submission" date="2025-08" db="UniProtKB">
        <authorList>
            <consortium name="RefSeq"/>
        </authorList>
    </citation>
    <scope>IDENTIFICATION</scope>
    <source>
        <strain evidence="3">USDA-PBARC FA_bdor</strain>
        <tissue evidence="3">Whole organism</tissue>
    </source>
</reference>